<keyword evidence="1" id="KW-0812">Transmembrane</keyword>
<proteinExistence type="predicted"/>
<sequence length="322" mass="34790">MINRLRLGLDITSFRVRGMGREGVHTSLETLVIKLRLHGSDGGIACLFIEEQNPCFTILFVEEKNLKVISMRLGLMDLFKSGPYNWIWVGAYGLYLKVAIIMGLIASTIVFKLLYPNNQRSSSAQTRKEGNRVSSQPFIALNKAPNSKIQSFRRIINGLIPTPVHPPTHIRSRPSIHVLSIKQSINSQTPVPFRPPRRLNQGPYIRFHHHNPRVLVGVFAALSCKNGVLIGVGFAGVKIAVLEEGGGVAEDEVDGAVDVAVAVELAEGVDVESVLVADEAAAVEGGEVGTAAESDGLVFGWAGGVFDGEVAGDEAFAYYGCD</sequence>
<gene>
    <name evidence="2" type="ORF">IEQ34_001818</name>
</gene>
<organism evidence="2 3">
    <name type="scientific">Dendrobium chrysotoxum</name>
    <name type="common">Orchid</name>
    <dbReference type="NCBI Taxonomy" id="161865"/>
    <lineage>
        <taxon>Eukaryota</taxon>
        <taxon>Viridiplantae</taxon>
        <taxon>Streptophyta</taxon>
        <taxon>Embryophyta</taxon>
        <taxon>Tracheophyta</taxon>
        <taxon>Spermatophyta</taxon>
        <taxon>Magnoliopsida</taxon>
        <taxon>Liliopsida</taxon>
        <taxon>Asparagales</taxon>
        <taxon>Orchidaceae</taxon>
        <taxon>Epidendroideae</taxon>
        <taxon>Malaxideae</taxon>
        <taxon>Dendrobiinae</taxon>
        <taxon>Dendrobium</taxon>
    </lineage>
</organism>
<accession>A0AAV7HQ34</accession>
<comment type="caution">
    <text evidence="2">The sequence shown here is derived from an EMBL/GenBank/DDBJ whole genome shotgun (WGS) entry which is preliminary data.</text>
</comment>
<name>A0AAV7HQ34_DENCH</name>
<keyword evidence="1" id="KW-1133">Transmembrane helix</keyword>
<keyword evidence="1" id="KW-0472">Membrane</keyword>
<dbReference type="Proteomes" id="UP000775213">
    <property type="component" value="Unassembled WGS sequence"/>
</dbReference>
<evidence type="ECO:0000313" key="2">
    <source>
        <dbReference type="EMBL" id="KAH0470260.1"/>
    </source>
</evidence>
<feature type="transmembrane region" description="Helical" evidence="1">
    <location>
        <begin position="86"/>
        <end position="115"/>
    </location>
</feature>
<reference evidence="2 3" key="1">
    <citation type="journal article" date="2021" name="Hortic Res">
        <title>Chromosome-scale assembly of the Dendrobium chrysotoxum genome enhances the understanding of orchid evolution.</title>
        <authorList>
            <person name="Zhang Y."/>
            <person name="Zhang G.Q."/>
            <person name="Zhang D."/>
            <person name="Liu X.D."/>
            <person name="Xu X.Y."/>
            <person name="Sun W.H."/>
            <person name="Yu X."/>
            <person name="Zhu X."/>
            <person name="Wang Z.W."/>
            <person name="Zhao X."/>
            <person name="Zhong W.Y."/>
            <person name="Chen H."/>
            <person name="Yin W.L."/>
            <person name="Huang T."/>
            <person name="Niu S.C."/>
            <person name="Liu Z.J."/>
        </authorList>
    </citation>
    <scope>NUCLEOTIDE SEQUENCE [LARGE SCALE GENOMIC DNA]</scope>
    <source>
        <strain evidence="2">Lindl</strain>
    </source>
</reference>
<evidence type="ECO:0000256" key="1">
    <source>
        <dbReference type="SAM" id="Phobius"/>
    </source>
</evidence>
<protein>
    <submittedName>
        <fullName evidence="2">Uncharacterized protein</fullName>
    </submittedName>
</protein>
<evidence type="ECO:0000313" key="3">
    <source>
        <dbReference type="Proteomes" id="UP000775213"/>
    </source>
</evidence>
<dbReference type="AlphaFoldDB" id="A0AAV7HQ34"/>
<keyword evidence="3" id="KW-1185">Reference proteome</keyword>
<dbReference type="EMBL" id="JAGFBR010000002">
    <property type="protein sequence ID" value="KAH0470260.1"/>
    <property type="molecule type" value="Genomic_DNA"/>
</dbReference>